<protein>
    <submittedName>
        <fullName evidence="2">Uncharacterized protein</fullName>
    </submittedName>
</protein>
<sequence length="671" mass="78289">MKRLQDKFILMLCWLKEFQRSKSYLNKKKRKAKIQEAAQCYTEEDWDTIKAKIKANAELTKSLQGESVTDDDFVKRMMEMINKKKSEIGIDAIPTAIKPPSIVDWKIIPQTGQKVVYEIIRSDGSYKVYMSLGAILKYFSRDDLTELYRLVIKKYGANRPEEMYDRVLWGDLKTMFDPPLMHCLTLEASTIYMLADRKYPLSKDACQVMLKMRLLDGTMDEVQDLFSKGSNSYEGLKKYYDLDKTIFFTYGKVYSLKRSPKDKDKDEDPSTGSNRGLKKKKTSKDASPATEEPEFEVAESDMPQDQEENLGKNDKEPKKKVASKRNWFTKPTQPQEPTNPNWNVDKTLQQGQNQSWLMTLASSAKKWSKTFDELMITPIDFSAFIMNGLKINNLTQETLLGPAFRLLKGTHFNFAELEYDFEECYKALSEKLDWENPESGDYPFDLTKPLPLVMTRNRQKVPVDYFFNNDLKYLQGGISTMTYTTSLKKTKVAQYDLPSIKDMVLNIWVPVKVAYDKHVLWGISHWREQHKTFYGYARGLQSTHDVYSTKCILAVTQVEVMRKHRYGYRKEIIVRRADNDLYRFKEGDFPHLHINDIKYMLLLVVQNWLTNLSGDDISDFVIALRMFTRSLVIQKRVKNLQLIVETYQKKINVTMPETNKSGIRKRDPYTP</sequence>
<evidence type="ECO:0000313" key="2">
    <source>
        <dbReference type="EMBL" id="GJT02464.1"/>
    </source>
</evidence>
<accession>A0ABQ5AK89</accession>
<organism evidence="2 3">
    <name type="scientific">Tanacetum coccineum</name>
    <dbReference type="NCBI Taxonomy" id="301880"/>
    <lineage>
        <taxon>Eukaryota</taxon>
        <taxon>Viridiplantae</taxon>
        <taxon>Streptophyta</taxon>
        <taxon>Embryophyta</taxon>
        <taxon>Tracheophyta</taxon>
        <taxon>Spermatophyta</taxon>
        <taxon>Magnoliopsida</taxon>
        <taxon>eudicotyledons</taxon>
        <taxon>Gunneridae</taxon>
        <taxon>Pentapetalae</taxon>
        <taxon>asterids</taxon>
        <taxon>campanulids</taxon>
        <taxon>Asterales</taxon>
        <taxon>Asteraceae</taxon>
        <taxon>Asteroideae</taxon>
        <taxon>Anthemideae</taxon>
        <taxon>Anthemidinae</taxon>
        <taxon>Tanacetum</taxon>
    </lineage>
</organism>
<proteinExistence type="predicted"/>
<reference evidence="2" key="1">
    <citation type="journal article" date="2022" name="Int. J. Mol. Sci.">
        <title>Draft Genome of Tanacetum Coccineum: Genomic Comparison of Closely Related Tanacetum-Family Plants.</title>
        <authorList>
            <person name="Yamashiro T."/>
            <person name="Shiraishi A."/>
            <person name="Nakayama K."/>
            <person name="Satake H."/>
        </authorList>
    </citation>
    <scope>NUCLEOTIDE SEQUENCE</scope>
</reference>
<feature type="compositionally biased region" description="Acidic residues" evidence="1">
    <location>
        <begin position="291"/>
        <end position="308"/>
    </location>
</feature>
<gene>
    <name evidence="2" type="ORF">Tco_0823633</name>
</gene>
<feature type="compositionally biased region" description="Polar residues" evidence="1">
    <location>
        <begin position="329"/>
        <end position="346"/>
    </location>
</feature>
<feature type="compositionally biased region" description="Basic and acidic residues" evidence="1">
    <location>
        <begin position="259"/>
        <end position="268"/>
    </location>
</feature>
<keyword evidence="3" id="KW-1185">Reference proteome</keyword>
<feature type="compositionally biased region" description="Basic and acidic residues" evidence="1">
    <location>
        <begin position="309"/>
        <end position="319"/>
    </location>
</feature>
<dbReference type="EMBL" id="BQNB010012351">
    <property type="protein sequence ID" value="GJT02464.1"/>
    <property type="molecule type" value="Genomic_DNA"/>
</dbReference>
<feature type="region of interest" description="Disordered" evidence="1">
    <location>
        <begin position="258"/>
        <end position="346"/>
    </location>
</feature>
<dbReference type="Proteomes" id="UP001151760">
    <property type="component" value="Unassembled WGS sequence"/>
</dbReference>
<evidence type="ECO:0000313" key="3">
    <source>
        <dbReference type="Proteomes" id="UP001151760"/>
    </source>
</evidence>
<comment type="caution">
    <text evidence="2">The sequence shown here is derived from an EMBL/GenBank/DDBJ whole genome shotgun (WGS) entry which is preliminary data.</text>
</comment>
<name>A0ABQ5AK89_9ASTR</name>
<evidence type="ECO:0000256" key="1">
    <source>
        <dbReference type="SAM" id="MobiDB-lite"/>
    </source>
</evidence>
<reference evidence="2" key="2">
    <citation type="submission" date="2022-01" db="EMBL/GenBank/DDBJ databases">
        <authorList>
            <person name="Yamashiro T."/>
            <person name="Shiraishi A."/>
            <person name="Satake H."/>
            <person name="Nakayama K."/>
        </authorList>
    </citation>
    <scope>NUCLEOTIDE SEQUENCE</scope>
</reference>